<protein>
    <recommendedName>
        <fullName evidence="5">N-acetyl-gamma-glutamyl-phosphate reductase</fullName>
        <shortName evidence="5">AGPR</shortName>
        <ecNumber evidence="5">1.2.1.38</ecNumber>
    </recommendedName>
    <alternativeName>
        <fullName evidence="5">N-acetyl-glutamate semialdehyde dehydrogenase</fullName>
        <shortName evidence="5">NAGSA dehydrogenase</shortName>
    </alternativeName>
</protein>
<feature type="active site" evidence="5 6">
    <location>
        <position position="163"/>
    </location>
</feature>
<proteinExistence type="inferred from homology"/>
<dbReference type="RefSeq" id="WP_016445032.1">
    <property type="nucleotide sequence ID" value="NZ_KE150268.1"/>
</dbReference>
<dbReference type="Pfam" id="PF01118">
    <property type="entry name" value="Semialdhyde_dh"/>
    <property type="match status" value="1"/>
</dbReference>
<dbReference type="GO" id="GO:0006526">
    <property type="term" value="P:L-arginine biosynthetic process"/>
    <property type="evidence" value="ECO:0007669"/>
    <property type="project" value="UniProtKB-UniRule"/>
</dbReference>
<dbReference type="EMBL" id="AGWN01000005">
    <property type="protein sequence ID" value="EPD29399.1"/>
    <property type="molecule type" value="Genomic_DNA"/>
</dbReference>
<comment type="function">
    <text evidence="5">Catalyzes the NADPH-dependent reduction of N-acetyl-5-glutamyl phosphate to yield N-acetyl-L-glutamate 5-semialdehyde.</text>
</comment>
<feature type="domain" description="Semialdehyde dehydrogenase NAD-binding" evidence="7">
    <location>
        <begin position="4"/>
        <end position="135"/>
    </location>
</feature>
<evidence type="ECO:0000256" key="4">
    <source>
        <dbReference type="ARBA" id="ARBA00023002"/>
    </source>
</evidence>
<dbReference type="PROSITE" id="PS01224">
    <property type="entry name" value="ARGC"/>
    <property type="match status" value="1"/>
</dbReference>
<evidence type="ECO:0000256" key="3">
    <source>
        <dbReference type="ARBA" id="ARBA00022857"/>
    </source>
</evidence>
<evidence type="ECO:0000256" key="2">
    <source>
        <dbReference type="ARBA" id="ARBA00022605"/>
    </source>
</evidence>
<dbReference type="InterPro" id="IPR023013">
    <property type="entry name" value="AGPR_AS"/>
</dbReference>
<dbReference type="CDD" id="cd24148">
    <property type="entry name" value="AGPR_1_actinobacAGPR_like"/>
    <property type="match status" value="1"/>
</dbReference>
<keyword evidence="5" id="KW-0963">Cytoplasm</keyword>
<comment type="subcellular location">
    <subcellularLocation>
        <location evidence="5">Cytoplasm</location>
    </subcellularLocation>
</comment>
<evidence type="ECO:0000256" key="5">
    <source>
        <dbReference type="HAMAP-Rule" id="MF_00150"/>
    </source>
</evidence>
<keyword evidence="2 5" id="KW-0028">Amino-acid biosynthesis</keyword>
<evidence type="ECO:0000256" key="6">
    <source>
        <dbReference type="PROSITE-ProRule" id="PRU10010"/>
    </source>
</evidence>
<dbReference type="Pfam" id="PF22698">
    <property type="entry name" value="Semialdhyde_dhC_1"/>
    <property type="match status" value="1"/>
</dbReference>
<gene>
    <name evidence="5" type="primary">argC</name>
    <name evidence="8" type="ORF">HMPREF9238_01716</name>
</gene>
<dbReference type="Gene3D" id="3.40.50.720">
    <property type="entry name" value="NAD(P)-binding Rossmann-like Domain"/>
    <property type="match status" value="1"/>
</dbReference>
<comment type="pathway">
    <text evidence="5">Amino-acid biosynthesis; L-arginine biosynthesis; N(2)-acetyl-L-ornithine from L-glutamate: step 3/4.</text>
</comment>
<comment type="catalytic activity">
    <reaction evidence="5">
        <text>N-acetyl-L-glutamate 5-semialdehyde + phosphate + NADP(+) = N-acetyl-L-glutamyl 5-phosphate + NADPH + H(+)</text>
        <dbReference type="Rhea" id="RHEA:21588"/>
        <dbReference type="ChEBI" id="CHEBI:15378"/>
        <dbReference type="ChEBI" id="CHEBI:29123"/>
        <dbReference type="ChEBI" id="CHEBI:43474"/>
        <dbReference type="ChEBI" id="CHEBI:57783"/>
        <dbReference type="ChEBI" id="CHEBI:57936"/>
        <dbReference type="ChEBI" id="CHEBI:58349"/>
        <dbReference type="EC" id="1.2.1.38"/>
    </reaction>
</comment>
<organism evidence="8 9">
    <name type="scientific">Gleimia europaea ACS-120-V-Col10b</name>
    <dbReference type="NCBI Taxonomy" id="883069"/>
    <lineage>
        <taxon>Bacteria</taxon>
        <taxon>Bacillati</taxon>
        <taxon>Actinomycetota</taxon>
        <taxon>Actinomycetes</taxon>
        <taxon>Actinomycetales</taxon>
        <taxon>Actinomycetaceae</taxon>
        <taxon>Gleimia</taxon>
    </lineage>
</organism>
<dbReference type="AlphaFoldDB" id="A0A9W5RCY1"/>
<reference evidence="8 9" key="1">
    <citation type="submission" date="2013-05" db="EMBL/GenBank/DDBJ databases">
        <title>The Genome Sequence of Actinomyces europaeus ACS-120-V-COL10B.</title>
        <authorList>
            <consortium name="The Broad Institute Genomics Platform"/>
            <person name="Earl A."/>
            <person name="Ward D."/>
            <person name="Feldgarden M."/>
            <person name="Gevers D."/>
            <person name="Saerens B."/>
            <person name="Vaneechoutte M."/>
            <person name="Walker B."/>
            <person name="Young S."/>
            <person name="Zeng Q."/>
            <person name="Gargeya S."/>
            <person name="Fitzgerald M."/>
            <person name="Haas B."/>
            <person name="Abouelleil A."/>
            <person name="Allen A.W."/>
            <person name="Alvarado L."/>
            <person name="Arachchi H.M."/>
            <person name="Berlin A.M."/>
            <person name="Chapman S.B."/>
            <person name="Gainer-Dewar J."/>
            <person name="Goldberg J."/>
            <person name="Griggs A."/>
            <person name="Gujja S."/>
            <person name="Hansen M."/>
            <person name="Howarth C."/>
            <person name="Imamovic A."/>
            <person name="Ireland A."/>
            <person name="Larimer J."/>
            <person name="McCowan C."/>
            <person name="Murphy C."/>
            <person name="Pearson M."/>
            <person name="Poon T.W."/>
            <person name="Priest M."/>
            <person name="Roberts A."/>
            <person name="Saif S."/>
            <person name="Shea T."/>
            <person name="Sisk P."/>
            <person name="Sykes S."/>
            <person name="Wortman J."/>
            <person name="Nusbaum C."/>
            <person name="Birren B."/>
        </authorList>
    </citation>
    <scope>NUCLEOTIDE SEQUENCE [LARGE SCALE GENOMIC DNA]</scope>
    <source>
        <strain evidence="8 9">ACS-120-V-Col10b</strain>
    </source>
</reference>
<dbReference type="OrthoDB" id="9801289at2"/>
<dbReference type="PANTHER" id="PTHR32338:SF10">
    <property type="entry name" value="N-ACETYL-GAMMA-GLUTAMYL-PHOSPHATE REDUCTASE, CHLOROPLASTIC-RELATED"/>
    <property type="match status" value="1"/>
</dbReference>
<dbReference type="HAMAP" id="MF_00150">
    <property type="entry name" value="ArgC_type1"/>
    <property type="match status" value="1"/>
</dbReference>
<dbReference type="SMART" id="SM00859">
    <property type="entry name" value="Semialdhyde_dh"/>
    <property type="match status" value="1"/>
</dbReference>
<dbReference type="Gene3D" id="3.30.360.10">
    <property type="entry name" value="Dihydrodipicolinate Reductase, domain 2"/>
    <property type="match status" value="1"/>
</dbReference>
<evidence type="ECO:0000256" key="1">
    <source>
        <dbReference type="ARBA" id="ARBA00022571"/>
    </source>
</evidence>
<evidence type="ECO:0000259" key="7">
    <source>
        <dbReference type="SMART" id="SM00859"/>
    </source>
</evidence>
<sequence length="356" mass="36669">MSVSVGIVGASGFAGSEIARILSEHPHFDVQVLAAASSAGTRFGDLNPHIPALADKIIQPADIVSLSSLDLVFVALPHGKSADITSALAGGPVVIDAGADHRLTSKAAWQKFYGGPYMQAWDYAMPELIHQCEAAAIVSGKQKKAAKQREILRGSRAVAVPGCNVTAVTLAMMPAVAAGFVSAGPMIATLAVGYSGAGRSPKPHLMATNALSNIAPYSAGGKHRHIPEIVQNLQVCGASDIRVEMTPVLVPTSRGIVAVVNAAMDGVSNAQLQAAYRTAYGQERLIEFIADYPQSGPVVGTGRAQVWAGVNPDTGSLTAMAAIDNLGKGTAAAAVQAANLAFGFDEYLGIYMNGVL</sequence>
<dbReference type="InterPro" id="IPR036291">
    <property type="entry name" value="NAD(P)-bd_dom_sf"/>
</dbReference>
<dbReference type="SUPFAM" id="SSF55347">
    <property type="entry name" value="Glyceraldehyde-3-phosphate dehydrogenase-like, C-terminal domain"/>
    <property type="match status" value="1"/>
</dbReference>
<evidence type="ECO:0000313" key="9">
    <source>
        <dbReference type="Proteomes" id="UP000014387"/>
    </source>
</evidence>
<dbReference type="EC" id="1.2.1.38" evidence="5"/>
<dbReference type="SUPFAM" id="SSF51735">
    <property type="entry name" value="NAD(P)-binding Rossmann-fold domains"/>
    <property type="match status" value="1"/>
</dbReference>
<dbReference type="PANTHER" id="PTHR32338">
    <property type="entry name" value="N-ACETYL-GAMMA-GLUTAMYL-PHOSPHATE REDUCTASE, CHLOROPLASTIC-RELATED-RELATED"/>
    <property type="match status" value="1"/>
</dbReference>
<dbReference type="InterPro" id="IPR058924">
    <property type="entry name" value="AGPR_dimerisation_dom"/>
</dbReference>
<dbReference type="InterPro" id="IPR000706">
    <property type="entry name" value="AGPR_type-1"/>
</dbReference>
<dbReference type="GO" id="GO:0051287">
    <property type="term" value="F:NAD binding"/>
    <property type="evidence" value="ECO:0007669"/>
    <property type="project" value="InterPro"/>
</dbReference>
<accession>A0A9W5RCY1</accession>
<keyword evidence="9" id="KW-1185">Reference proteome</keyword>
<dbReference type="InterPro" id="IPR000534">
    <property type="entry name" value="Semialdehyde_DH_NAD-bd"/>
</dbReference>
<name>A0A9W5RCY1_9ACTO</name>
<keyword evidence="1 5" id="KW-0055">Arginine biosynthesis</keyword>
<keyword evidence="4 5" id="KW-0560">Oxidoreductase</keyword>
<comment type="similarity">
    <text evidence="5">Belongs to the NAGSA dehydrogenase family. Type 1 subfamily.</text>
</comment>
<evidence type="ECO:0000313" key="8">
    <source>
        <dbReference type="EMBL" id="EPD29399.1"/>
    </source>
</evidence>
<dbReference type="GO" id="GO:0003942">
    <property type="term" value="F:N-acetyl-gamma-glutamyl-phosphate reductase activity"/>
    <property type="evidence" value="ECO:0007669"/>
    <property type="project" value="UniProtKB-UniRule"/>
</dbReference>
<dbReference type="GO" id="GO:0005737">
    <property type="term" value="C:cytoplasm"/>
    <property type="evidence" value="ECO:0007669"/>
    <property type="project" value="UniProtKB-SubCell"/>
</dbReference>
<keyword evidence="3 5" id="KW-0521">NADP</keyword>
<dbReference type="InterPro" id="IPR050085">
    <property type="entry name" value="AGPR"/>
</dbReference>
<comment type="caution">
    <text evidence="8">The sequence shown here is derived from an EMBL/GenBank/DDBJ whole genome shotgun (WGS) entry which is preliminary data.</text>
</comment>
<dbReference type="GO" id="GO:0070401">
    <property type="term" value="F:NADP+ binding"/>
    <property type="evidence" value="ECO:0007669"/>
    <property type="project" value="InterPro"/>
</dbReference>
<dbReference type="Proteomes" id="UP000014387">
    <property type="component" value="Unassembled WGS sequence"/>
</dbReference>